<proteinExistence type="predicted"/>
<dbReference type="InterPro" id="IPR048682">
    <property type="entry name" value="COG4"/>
</dbReference>
<dbReference type="RefSeq" id="XP_008617903.1">
    <property type="nucleotide sequence ID" value="XM_008619681.1"/>
</dbReference>
<evidence type="ECO:0000259" key="3">
    <source>
        <dbReference type="Pfam" id="PF20662"/>
    </source>
</evidence>
<dbReference type="PANTHER" id="PTHR24016">
    <property type="entry name" value="CONSERVED OLIGOMERIC GOLGI COMPLEX SUBUNIT 4"/>
    <property type="match status" value="1"/>
</dbReference>
<dbReference type="Pfam" id="PF20662">
    <property type="entry name" value="COG4_C"/>
    <property type="match status" value="1"/>
</dbReference>
<gene>
    <name evidence="4" type="ORF">SDRG_13584</name>
</gene>
<keyword evidence="5" id="KW-1185">Reference proteome</keyword>
<evidence type="ECO:0000256" key="1">
    <source>
        <dbReference type="SAM" id="MobiDB-lite"/>
    </source>
</evidence>
<dbReference type="GeneID" id="19954311"/>
<evidence type="ECO:0000313" key="4">
    <source>
        <dbReference type="EMBL" id="EQC28711.1"/>
    </source>
</evidence>
<reference evidence="4 5" key="1">
    <citation type="submission" date="2012-04" db="EMBL/GenBank/DDBJ databases">
        <title>The Genome Sequence of Saprolegnia declina VS20.</title>
        <authorList>
            <consortium name="The Broad Institute Genome Sequencing Platform"/>
            <person name="Russ C."/>
            <person name="Nusbaum C."/>
            <person name="Tyler B."/>
            <person name="van West P."/>
            <person name="Dieguez-Uribeondo J."/>
            <person name="de Bruijn I."/>
            <person name="Tripathy S."/>
            <person name="Jiang R."/>
            <person name="Young S.K."/>
            <person name="Zeng Q."/>
            <person name="Gargeya S."/>
            <person name="Fitzgerald M."/>
            <person name="Haas B."/>
            <person name="Abouelleil A."/>
            <person name="Alvarado L."/>
            <person name="Arachchi H.M."/>
            <person name="Berlin A."/>
            <person name="Chapman S.B."/>
            <person name="Goldberg J."/>
            <person name="Griggs A."/>
            <person name="Gujja S."/>
            <person name="Hansen M."/>
            <person name="Howarth C."/>
            <person name="Imamovic A."/>
            <person name="Larimer J."/>
            <person name="McCowen C."/>
            <person name="Montmayeur A."/>
            <person name="Murphy C."/>
            <person name="Neiman D."/>
            <person name="Pearson M."/>
            <person name="Priest M."/>
            <person name="Roberts A."/>
            <person name="Saif S."/>
            <person name="Shea T."/>
            <person name="Sisk P."/>
            <person name="Sykes S."/>
            <person name="Wortman J."/>
            <person name="Nusbaum C."/>
            <person name="Birren B."/>
        </authorList>
    </citation>
    <scope>NUCLEOTIDE SEQUENCE [LARGE SCALE GENOMIC DNA]</scope>
    <source>
        <strain evidence="4 5">VS20</strain>
    </source>
</reference>
<name>T0Q2B6_SAPDV</name>
<dbReference type="InParanoid" id="T0Q2B6"/>
<feature type="domain" description="COG4 transport protein middle alpha-helical bundle" evidence="2">
    <location>
        <begin position="267"/>
        <end position="359"/>
    </location>
</feature>
<feature type="domain" description="Conserved oligomeric Golgi complex subunit 4 C-terminal" evidence="3">
    <location>
        <begin position="421"/>
        <end position="631"/>
    </location>
</feature>
<dbReference type="PANTHER" id="PTHR24016:SF0">
    <property type="entry name" value="CONSERVED OLIGOMERIC GOLGI COMPLEX SUBUNIT 4"/>
    <property type="match status" value="1"/>
</dbReference>
<dbReference type="Proteomes" id="UP000030762">
    <property type="component" value="Unassembled WGS sequence"/>
</dbReference>
<dbReference type="InterPro" id="IPR013167">
    <property type="entry name" value="COG4_M"/>
</dbReference>
<sequence length="659" mass="73695">MTDPAMAFHEHIAAFYMALAEDKLDGLVDALQSLREAAKEAAASPESALLEEMLRDCEQKAITKGPAAVQQFGDFVLPKTGALNKRRPVASDDLAGQLKALEDDLLLVLNAFYTAQTLDSTDASLHRLRDYMTADASQRGGLRLDQFKRLKTSAKLNADGYIDRHIHLEALTGLFQDASHLLQYIEQTVWPHQVAATFAPLHKRILDVVLDVLAMYGNDARLLAWERKISMNHGQVEADESLQMIDLLLDELATILQWGFQYTASVLDVAAHAGLSAKIAELNGVYLLLEQFYISQSVRKAVAIAEPEEVEPHVFEISTVQDTSFVLDKAFARANQSMHYHTVLAIVIAIVEALDGTFMPSILALPDRSFELPLPVTSPRATTEPNEASSTGDDEKSFGDALLEVVEMDLTAQLQRQAKMMMAINSAHKSSAYVDTLHARLHELSFPPFPPLLECLPKALSDLQADVGQVITVGTQELYAIALQAKLRAYCDASIPQWQFELNLESFEYFDVHDSPLRRLVHQVLREKALRRFRRGLNSVTFERLWRAVVVDLCTWMEEGIQTKQFNEWGAMQLDRDVRSVMQLCAKFPTEPLSLLTEFTRLDQIVLLVNMVQASDVLEYDSIRSTLSIAEIQARLQLRFRKSSIGHVVQQLHAASPSS</sequence>
<dbReference type="VEuPathDB" id="FungiDB:SDRG_13584"/>
<dbReference type="Gene3D" id="1.20.58.1970">
    <property type="match status" value="1"/>
</dbReference>
<dbReference type="eggNOG" id="KOG0412">
    <property type="taxonomic scope" value="Eukaryota"/>
</dbReference>
<protein>
    <submittedName>
        <fullName evidence="4">Uncharacterized protein</fullName>
    </submittedName>
</protein>
<dbReference type="EMBL" id="JH767192">
    <property type="protein sequence ID" value="EQC28711.1"/>
    <property type="molecule type" value="Genomic_DNA"/>
</dbReference>
<dbReference type="Pfam" id="PF08318">
    <property type="entry name" value="COG4_m"/>
    <property type="match status" value="1"/>
</dbReference>
<dbReference type="OMA" id="PIHASCA"/>
<organism evidence="4 5">
    <name type="scientific">Saprolegnia diclina (strain VS20)</name>
    <dbReference type="NCBI Taxonomy" id="1156394"/>
    <lineage>
        <taxon>Eukaryota</taxon>
        <taxon>Sar</taxon>
        <taxon>Stramenopiles</taxon>
        <taxon>Oomycota</taxon>
        <taxon>Saprolegniomycetes</taxon>
        <taxon>Saprolegniales</taxon>
        <taxon>Saprolegniaceae</taxon>
        <taxon>Saprolegnia</taxon>
    </lineage>
</organism>
<evidence type="ECO:0000313" key="5">
    <source>
        <dbReference type="Proteomes" id="UP000030762"/>
    </source>
</evidence>
<feature type="compositionally biased region" description="Polar residues" evidence="1">
    <location>
        <begin position="379"/>
        <end position="391"/>
    </location>
</feature>
<dbReference type="OrthoDB" id="47059at2759"/>
<feature type="region of interest" description="Disordered" evidence="1">
    <location>
        <begin position="375"/>
        <end position="395"/>
    </location>
</feature>
<dbReference type="STRING" id="1156394.T0Q2B6"/>
<evidence type="ECO:0000259" key="2">
    <source>
        <dbReference type="Pfam" id="PF08318"/>
    </source>
</evidence>
<dbReference type="AlphaFoldDB" id="T0Q2B6"/>
<dbReference type="InterPro" id="IPR048684">
    <property type="entry name" value="COG4_C"/>
</dbReference>
<accession>T0Q2B6</accession>